<comment type="caution">
    <text evidence="4">The sequence shown here is derived from an EMBL/GenBank/DDBJ whole genome shotgun (WGS) entry which is preliminary data.</text>
</comment>
<protein>
    <recommendedName>
        <fullName evidence="3">MAM domain-containing protein</fullName>
    </recommendedName>
</protein>
<dbReference type="InterPro" id="IPR000998">
    <property type="entry name" value="MAM_dom"/>
</dbReference>
<dbReference type="InterPro" id="IPR013320">
    <property type="entry name" value="ConA-like_dom_sf"/>
</dbReference>
<evidence type="ECO:0000256" key="2">
    <source>
        <dbReference type="SAM" id="SignalP"/>
    </source>
</evidence>
<reference evidence="4 5" key="1">
    <citation type="journal article" date="2023" name="Sci. Data">
        <title>Genome assembly of the Korean intertidal mud-creeper Batillaria attramentaria.</title>
        <authorList>
            <person name="Patra A.K."/>
            <person name="Ho P.T."/>
            <person name="Jun S."/>
            <person name="Lee S.J."/>
            <person name="Kim Y."/>
            <person name="Won Y.J."/>
        </authorList>
    </citation>
    <scope>NUCLEOTIDE SEQUENCE [LARGE SCALE GENOMIC DNA]</scope>
    <source>
        <strain evidence="4">Wonlab-2016</strain>
    </source>
</reference>
<dbReference type="Gene3D" id="2.60.120.200">
    <property type="match status" value="1"/>
</dbReference>
<keyword evidence="5" id="KW-1185">Reference proteome</keyword>
<feature type="compositionally biased region" description="Polar residues" evidence="1">
    <location>
        <begin position="193"/>
        <end position="205"/>
    </location>
</feature>
<feature type="domain" description="MAM" evidence="3">
    <location>
        <begin position="50"/>
        <end position="155"/>
    </location>
</feature>
<evidence type="ECO:0000256" key="1">
    <source>
        <dbReference type="SAM" id="MobiDB-lite"/>
    </source>
</evidence>
<feature type="non-terminal residue" evidence="4">
    <location>
        <position position="272"/>
    </location>
</feature>
<feature type="signal peptide" evidence="2">
    <location>
        <begin position="1"/>
        <end position="23"/>
    </location>
</feature>
<feature type="chain" id="PRO_5044841286" description="MAM domain-containing protein" evidence="2">
    <location>
        <begin position="24"/>
        <end position="272"/>
    </location>
</feature>
<dbReference type="Proteomes" id="UP001519460">
    <property type="component" value="Unassembled WGS sequence"/>
</dbReference>
<dbReference type="EMBL" id="JACVVK020000130">
    <property type="protein sequence ID" value="KAK7490119.1"/>
    <property type="molecule type" value="Genomic_DNA"/>
</dbReference>
<name>A0ABD0KT82_9CAEN</name>
<feature type="compositionally biased region" description="Polar residues" evidence="1">
    <location>
        <begin position="175"/>
        <end position="186"/>
    </location>
</feature>
<dbReference type="Pfam" id="PF00629">
    <property type="entry name" value="MAM"/>
    <property type="match status" value="1"/>
</dbReference>
<evidence type="ECO:0000313" key="4">
    <source>
        <dbReference type="EMBL" id="KAK7490119.1"/>
    </source>
</evidence>
<dbReference type="SUPFAM" id="SSF49899">
    <property type="entry name" value="Concanavalin A-like lectins/glucanases"/>
    <property type="match status" value="1"/>
</dbReference>
<organism evidence="4 5">
    <name type="scientific">Batillaria attramentaria</name>
    <dbReference type="NCBI Taxonomy" id="370345"/>
    <lineage>
        <taxon>Eukaryota</taxon>
        <taxon>Metazoa</taxon>
        <taxon>Spiralia</taxon>
        <taxon>Lophotrochozoa</taxon>
        <taxon>Mollusca</taxon>
        <taxon>Gastropoda</taxon>
        <taxon>Caenogastropoda</taxon>
        <taxon>Sorbeoconcha</taxon>
        <taxon>Cerithioidea</taxon>
        <taxon>Batillariidae</taxon>
        <taxon>Batillaria</taxon>
    </lineage>
</organism>
<accession>A0ABD0KT82</accession>
<gene>
    <name evidence="4" type="ORF">BaRGS_00018641</name>
</gene>
<evidence type="ECO:0000259" key="3">
    <source>
        <dbReference type="Pfam" id="PF00629"/>
    </source>
</evidence>
<sequence length="272" mass="29418">MKGSGYRSVLSVILAVIVTYAYAQSQSEERCIPADNGYDFLWRYHATAELEVAGSTSRLESPWLCASGTNFTSLKFRYYMGHDPGNCRLSVQIKTELNTVNIVTKTRHEGSEYKTVGPEYITCPDNKFKIVFEAEKLISGKCGSTTEGIDIDDVVVLVEQDKPSPGQVHTCSVLPTTTQPLDTSASVREKNNSSEPVTSGSATQSLVPELPTTAEVTNLVYCPDEVSDAVFGGSSEAEATYTNTATLSDNAAAKPKSYTGAEVYEIVSDPHP</sequence>
<feature type="region of interest" description="Disordered" evidence="1">
    <location>
        <begin position="175"/>
        <end position="205"/>
    </location>
</feature>
<keyword evidence="2" id="KW-0732">Signal</keyword>
<proteinExistence type="predicted"/>
<evidence type="ECO:0000313" key="5">
    <source>
        <dbReference type="Proteomes" id="UP001519460"/>
    </source>
</evidence>
<dbReference type="AlphaFoldDB" id="A0ABD0KT82"/>